<comment type="caution">
    <text evidence="2">The sequence shown here is derived from an EMBL/GenBank/DDBJ whole genome shotgun (WGS) entry which is preliminary data.</text>
</comment>
<dbReference type="Pfam" id="PF25856">
    <property type="entry name" value="MPN635_N"/>
    <property type="match status" value="1"/>
</dbReference>
<evidence type="ECO:0000259" key="1">
    <source>
        <dbReference type="Pfam" id="PF25856"/>
    </source>
</evidence>
<gene>
    <name evidence="2" type="ORF">HNP65_000087</name>
</gene>
<sequence length="409" mass="47953">MFDFKEMITSELFKSLIKVFTKLEDYEMTIENNKLVISSSSIPINILSSNSKVSILDSKGEKIDINKSPAVIESGKIIFNDLDEKILEKLKYFIKDLSNEKVIESNFEGEVIERNERSKIYVKGILVAEEDNLLYSYNIKNPTKNMIKKLENLDLPFKKTAFVYKLKNILLLCENTEIAMKLANEIINSTNIHDEIRWKDVQIHALKLLNALNNYLFITKKEKIQYNHLLENARKSGYKIIEIPEEIKEELFNERDILGNRINTIQNYFEKYSKNFVFKIIDEKKLSEKEKENFQSMKKFLSTIDKDINVLISTNMLERIDSKSFYYIKDNIIYLKRDVLNSFDFTLKVVIEAISKILYPSYSTKDAILNLFVKHLVETALKEKHVSKVESKNSFFSNFINRLRKKSGD</sequence>
<feature type="domain" description="MPN635 N-terminal" evidence="1">
    <location>
        <begin position="91"/>
        <end position="175"/>
    </location>
</feature>
<accession>A0A841GI46</accession>
<proteinExistence type="predicted"/>
<dbReference type="EMBL" id="JACHEX010000001">
    <property type="protein sequence ID" value="MBB6061665.1"/>
    <property type="molecule type" value="Genomic_DNA"/>
</dbReference>
<dbReference type="Proteomes" id="UP000555828">
    <property type="component" value="Unassembled WGS sequence"/>
</dbReference>
<reference evidence="2 3" key="1">
    <citation type="submission" date="2020-08" db="EMBL/GenBank/DDBJ databases">
        <title>Genomic Encyclopedia of Type Strains, Phase IV (KMG-IV): sequencing the most valuable type-strain genomes for metagenomic binning, comparative biology and taxonomic classification.</title>
        <authorList>
            <person name="Goeker M."/>
        </authorList>
    </citation>
    <scope>NUCLEOTIDE SEQUENCE [LARGE SCALE GENOMIC DNA]</scope>
    <source>
        <strain evidence="2 3">DSM 13481</strain>
    </source>
</reference>
<dbReference type="AlphaFoldDB" id="A0A841GI46"/>
<organism evidence="2 3">
    <name type="scientific">Thermosipho japonicus</name>
    <dbReference type="NCBI Taxonomy" id="90323"/>
    <lineage>
        <taxon>Bacteria</taxon>
        <taxon>Thermotogati</taxon>
        <taxon>Thermotogota</taxon>
        <taxon>Thermotogae</taxon>
        <taxon>Thermotogales</taxon>
        <taxon>Fervidobacteriaceae</taxon>
        <taxon>Thermosipho</taxon>
    </lineage>
</organism>
<keyword evidence="3" id="KW-1185">Reference proteome</keyword>
<dbReference type="RefSeq" id="WP_184618442.1">
    <property type="nucleotide sequence ID" value="NZ_JACHEX010000001.1"/>
</dbReference>
<protein>
    <recommendedName>
        <fullName evidence="1">MPN635 N-terminal domain-containing protein</fullName>
    </recommendedName>
</protein>
<dbReference type="InterPro" id="IPR058987">
    <property type="entry name" value="MPN635_N"/>
</dbReference>
<evidence type="ECO:0000313" key="2">
    <source>
        <dbReference type="EMBL" id="MBB6061665.1"/>
    </source>
</evidence>
<evidence type="ECO:0000313" key="3">
    <source>
        <dbReference type="Proteomes" id="UP000555828"/>
    </source>
</evidence>
<name>A0A841GI46_9BACT</name>